<name>A0A6N9NIJ6_9FLAO</name>
<feature type="transmembrane region" description="Helical" evidence="1">
    <location>
        <begin position="55"/>
        <end position="77"/>
    </location>
</feature>
<protein>
    <recommendedName>
        <fullName evidence="4">Sugar transporter</fullName>
    </recommendedName>
</protein>
<evidence type="ECO:0000313" key="2">
    <source>
        <dbReference type="EMBL" id="NBG65733.1"/>
    </source>
</evidence>
<evidence type="ECO:0008006" key="4">
    <source>
        <dbReference type="Google" id="ProtNLM"/>
    </source>
</evidence>
<evidence type="ECO:0000256" key="1">
    <source>
        <dbReference type="SAM" id="Phobius"/>
    </source>
</evidence>
<gene>
    <name evidence="2" type="ORF">GQN54_06360</name>
</gene>
<dbReference type="RefSeq" id="WP_160632674.1">
    <property type="nucleotide sequence ID" value="NZ_WWNE01000005.1"/>
</dbReference>
<feature type="transmembrane region" description="Helical" evidence="1">
    <location>
        <begin position="12"/>
        <end position="35"/>
    </location>
</feature>
<dbReference type="AlphaFoldDB" id="A0A6N9NIJ6"/>
<feature type="transmembrane region" description="Helical" evidence="1">
    <location>
        <begin position="110"/>
        <end position="133"/>
    </location>
</feature>
<organism evidence="2 3">
    <name type="scientific">Acidiluteibacter ferrifornacis</name>
    <dbReference type="NCBI Taxonomy" id="2692424"/>
    <lineage>
        <taxon>Bacteria</taxon>
        <taxon>Pseudomonadati</taxon>
        <taxon>Bacteroidota</taxon>
        <taxon>Flavobacteriia</taxon>
        <taxon>Flavobacteriales</taxon>
        <taxon>Cryomorphaceae</taxon>
        <taxon>Acidiluteibacter</taxon>
    </lineage>
</organism>
<dbReference type="EMBL" id="WWNE01000005">
    <property type="protein sequence ID" value="NBG65733.1"/>
    <property type="molecule type" value="Genomic_DNA"/>
</dbReference>
<keyword evidence="1" id="KW-0472">Membrane</keyword>
<proteinExistence type="predicted"/>
<keyword evidence="1" id="KW-0812">Transmembrane</keyword>
<comment type="caution">
    <text evidence="2">The sequence shown here is derived from an EMBL/GenBank/DDBJ whole genome shotgun (WGS) entry which is preliminary data.</text>
</comment>
<dbReference type="Proteomes" id="UP000470771">
    <property type="component" value="Unassembled WGS sequence"/>
</dbReference>
<feature type="transmembrane region" description="Helical" evidence="1">
    <location>
        <begin position="84"/>
        <end position="104"/>
    </location>
</feature>
<evidence type="ECO:0000313" key="3">
    <source>
        <dbReference type="Proteomes" id="UP000470771"/>
    </source>
</evidence>
<reference evidence="2 3" key="1">
    <citation type="submission" date="2019-12" db="EMBL/GenBank/DDBJ databases">
        <authorList>
            <person name="Zhao J."/>
        </authorList>
    </citation>
    <scope>NUCLEOTIDE SEQUENCE [LARGE SCALE GENOMIC DNA]</scope>
    <source>
        <strain evidence="2 3">S-15</strain>
    </source>
</reference>
<accession>A0A6N9NIJ6</accession>
<sequence>MTTLSKVPTWFWVVATIALIWNTLGVIAYLGQAFMPPEMLESLPEAERTLMDSTPAWVTAAFALAVWGGAAGSLLLLFRNSIAYLLLIISLVGIFAQFTWNLFIGETMKVYGPGSIIMPIMVLGIGIYLVFFARSAKAKGWLN</sequence>
<keyword evidence="3" id="KW-1185">Reference proteome</keyword>
<keyword evidence="1" id="KW-1133">Transmembrane helix</keyword>